<keyword evidence="2" id="KW-1185">Reference proteome</keyword>
<protein>
    <submittedName>
        <fullName evidence="1">Ankyrin repeat</fullName>
    </submittedName>
</protein>
<proteinExistence type="predicted"/>
<evidence type="ECO:0000313" key="1">
    <source>
        <dbReference type="EMBL" id="SOB74130.1"/>
    </source>
</evidence>
<dbReference type="EMBL" id="LT907979">
    <property type="protein sequence ID" value="SOB74130.1"/>
    <property type="molecule type" value="Genomic_DNA"/>
</dbReference>
<evidence type="ECO:0000313" key="2">
    <source>
        <dbReference type="Proteomes" id="UP000274850"/>
    </source>
</evidence>
<organism evidence="1">
    <name type="scientific">Cedratvirus lausannensis</name>
    <dbReference type="NCBI Taxonomy" id="2023205"/>
    <lineage>
        <taxon>Viruses</taxon>
        <taxon>Pithoviruses</taxon>
        <taxon>Orthocedratvirinae</taxon>
        <taxon>Alphacedratvirus</taxon>
        <taxon>Alphacedratvirus francolausannense</taxon>
    </lineage>
</organism>
<sequence>MNIVYRIIFSFSEGYNFLNGQVCGEFRELAPKVDCLAYLNQLLQDGKKPKTFVPSENIISLALKRDLVSIIDACSNLVRKDIYKRAARYGSLKIMQWAKSKGYKFKDDICAEAAYYGSIEVMQWLRTQGCDWNEEVCANAAFNGHLTLLQWLREQGWFYRLAIKFFTKHSFVKNFLE</sequence>
<name>A0A285Q284_9VIRU</name>
<gene>
    <name evidence="1" type="primary">pd_1340_13</name>
    <name evidence="1" type="ORF">BQ9231_00247</name>
</gene>
<dbReference type="Proteomes" id="UP000274850">
    <property type="component" value="Segment"/>
</dbReference>
<dbReference type="SUPFAM" id="SSF140860">
    <property type="entry name" value="Pseudo ankyrin repeat-like"/>
    <property type="match status" value="1"/>
</dbReference>
<accession>A0A285Q284</accession>
<reference evidence="1" key="1">
    <citation type="submission" date="2017-08" db="EMBL/GenBank/DDBJ databases">
        <authorList>
            <person name="de Groot N.N."/>
        </authorList>
    </citation>
    <scope>NUCLEOTIDE SEQUENCE</scope>
</reference>